<feature type="transmembrane region" description="Helical" evidence="2">
    <location>
        <begin position="161"/>
        <end position="182"/>
    </location>
</feature>
<feature type="compositionally biased region" description="Low complexity" evidence="1">
    <location>
        <begin position="563"/>
        <end position="576"/>
    </location>
</feature>
<feature type="transmembrane region" description="Helical" evidence="2">
    <location>
        <begin position="93"/>
        <end position="114"/>
    </location>
</feature>
<dbReference type="SUPFAM" id="SSF48097">
    <property type="entry name" value="Regulator of G-protein signaling, RGS"/>
    <property type="match status" value="1"/>
</dbReference>
<dbReference type="InterPro" id="IPR036305">
    <property type="entry name" value="RGS_sf"/>
</dbReference>
<sequence>MDSMEGITIYNLPAQPPLWDRVGIFFVTFAAVWTTLVASGMVFCLWNRHIPALRVRSLPLAFSGIVLLHLYWCMAQIVYPIGRSMPVVIAYDVQYWIMGTWFPLGIALFHAANIRFLRVAELQKQFEENSPIASEKMRAGEGRKSNSWMGRWRSARQNDKVFIVIGVGMVFQCLTTMVMFLLCAKYHPSFGLPGTEITGEALQEQIIDLGRGWEWWPTVVWQFVWAWMVAPFLIWKAWDIRDTMGWRTQTIGACLSGLHATPMFLIASYCSVFYTSGVNSYFPPSQWLHLNTMFLEIFTIFIPVHQVFKHWRMQKLAAQKKPQSWATTSLATTVSIHRLSMRPESKHSTSKNSALELIDRTVSTEYQHSGDRLLTRTALMRVLSENPAPLQAFSARRDFSGENIAFLTRLSAWKDAFPTTETRQSFNTALQLYRDFVSPRDADFPLNLSSSQLKALDAVFKDAASDIRGEAGASTGDEAFEAALPFYETPGAASSGALSGKSGTEGLMTALRWEGEVPAGFGEDVFEDARCHVEQLVLTNTWPKFVREMRERSSIDSERSEESAGSQESQESAGSRKSSVGMRVERFVNGLRR</sequence>
<reference evidence="3" key="1">
    <citation type="submission" date="2019-04" db="EMBL/GenBank/DDBJ databases">
        <title>Sequencing of skin fungus with MAO and IRED activity.</title>
        <authorList>
            <person name="Marsaioli A.J."/>
            <person name="Bonatto J.M.C."/>
            <person name="Reis Junior O."/>
        </authorList>
    </citation>
    <scope>NUCLEOTIDE SEQUENCE</scope>
    <source>
        <strain evidence="3">30M1</strain>
    </source>
</reference>
<feature type="transmembrane region" description="Helical" evidence="2">
    <location>
        <begin position="250"/>
        <end position="275"/>
    </location>
</feature>
<keyword evidence="2" id="KW-0472">Membrane</keyword>
<name>A0A9P4WCC1_CURKU</name>
<keyword evidence="2" id="KW-1133">Transmembrane helix</keyword>
<protein>
    <recommendedName>
        <fullName evidence="5">RGS domain-containing protein</fullName>
    </recommendedName>
</protein>
<comment type="caution">
    <text evidence="3">The sequence shown here is derived from an EMBL/GenBank/DDBJ whole genome shotgun (WGS) entry which is preliminary data.</text>
</comment>
<feature type="transmembrane region" description="Helical" evidence="2">
    <location>
        <begin position="287"/>
        <end position="308"/>
    </location>
</feature>
<dbReference type="Gene3D" id="1.10.167.10">
    <property type="entry name" value="Regulator of G-protein Signalling 4, domain 2"/>
    <property type="match status" value="1"/>
</dbReference>
<feature type="region of interest" description="Disordered" evidence="1">
    <location>
        <begin position="552"/>
        <end position="593"/>
    </location>
</feature>
<keyword evidence="2" id="KW-0812">Transmembrane</keyword>
<evidence type="ECO:0000256" key="2">
    <source>
        <dbReference type="SAM" id="Phobius"/>
    </source>
</evidence>
<feature type="compositionally biased region" description="Basic and acidic residues" evidence="1">
    <location>
        <begin position="552"/>
        <end position="562"/>
    </location>
</feature>
<dbReference type="AlphaFoldDB" id="A0A9P4WCC1"/>
<feature type="transmembrane region" description="Helical" evidence="2">
    <location>
        <begin position="22"/>
        <end position="46"/>
    </location>
</feature>
<feature type="transmembrane region" description="Helical" evidence="2">
    <location>
        <begin position="58"/>
        <end position="81"/>
    </location>
</feature>
<evidence type="ECO:0000313" key="3">
    <source>
        <dbReference type="EMBL" id="KAF3005161.1"/>
    </source>
</evidence>
<feature type="transmembrane region" description="Helical" evidence="2">
    <location>
        <begin position="219"/>
        <end position="238"/>
    </location>
</feature>
<evidence type="ECO:0008006" key="5">
    <source>
        <dbReference type="Google" id="ProtNLM"/>
    </source>
</evidence>
<dbReference type="Proteomes" id="UP000801428">
    <property type="component" value="Unassembled WGS sequence"/>
</dbReference>
<dbReference type="EMBL" id="SWKU01000007">
    <property type="protein sequence ID" value="KAF3005161.1"/>
    <property type="molecule type" value="Genomic_DNA"/>
</dbReference>
<evidence type="ECO:0000256" key="1">
    <source>
        <dbReference type="SAM" id="MobiDB-lite"/>
    </source>
</evidence>
<dbReference type="InterPro" id="IPR044926">
    <property type="entry name" value="RGS_subdomain_2"/>
</dbReference>
<organism evidence="3 4">
    <name type="scientific">Curvularia kusanoi</name>
    <name type="common">Cochliobolus kusanoi</name>
    <dbReference type="NCBI Taxonomy" id="90978"/>
    <lineage>
        <taxon>Eukaryota</taxon>
        <taxon>Fungi</taxon>
        <taxon>Dikarya</taxon>
        <taxon>Ascomycota</taxon>
        <taxon>Pezizomycotina</taxon>
        <taxon>Dothideomycetes</taxon>
        <taxon>Pleosporomycetidae</taxon>
        <taxon>Pleosporales</taxon>
        <taxon>Pleosporineae</taxon>
        <taxon>Pleosporaceae</taxon>
        <taxon>Curvularia</taxon>
    </lineage>
</organism>
<proteinExistence type="predicted"/>
<gene>
    <name evidence="3" type="ORF">E8E13_010565</name>
</gene>
<accession>A0A9P4WCC1</accession>
<evidence type="ECO:0000313" key="4">
    <source>
        <dbReference type="Proteomes" id="UP000801428"/>
    </source>
</evidence>
<dbReference type="OrthoDB" id="5313079at2759"/>
<keyword evidence="4" id="KW-1185">Reference proteome</keyword>